<accession>A0A8H7CEY8</accession>
<dbReference type="PANTHER" id="PTHR40465">
    <property type="entry name" value="CHROMOSOME 1, WHOLE GENOME SHOTGUN SEQUENCE"/>
    <property type="match status" value="1"/>
</dbReference>
<gene>
    <name evidence="3" type="ORF">MSAN_02348500</name>
</gene>
<organism evidence="3 4">
    <name type="scientific">Mycena sanguinolenta</name>
    <dbReference type="NCBI Taxonomy" id="230812"/>
    <lineage>
        <taxon>Eukaryota</taxon>
        <taxon>Fungi</taxon>
        <taxon>Dikarya</taxon>
        <taxon>Basidiomycota</taxon>
        <taxon>Agaricomycotina</taxon>
        <taxon>Agaricomycetes</taxon>
        <taxon>Agaricomycetidae</taxon>
        <taxon>Agaricales</taxon>
        <taxon>Marasmiineae</taxon>
        <taxon>Mycenaceae</taxon>
        <taxon>Mycena</taxon>
    </lineage>
</organism>
<keyword evidence="1" id="KW-0812">Transmembrane</keyword>
<keyword evidence="4" id="KW-1185">Reference proteome</keyword>
<feature type="transmembrane region" description="Helical" evidence="1">
    <location>
        <begin position="12"/>
        <end position="37"/>
    </location>
</feature>
<dbReference type="OrthoDB" id="3203775at2759"/>
<name>A0A8H7CEY8_9AGAR</name>
<evidence type="ECO:0000313" key="4">
    <source>
        <dbReference type="Proteomes" id="UP000623467"/>
    </source>
</evidence>
<evidence type="ECO:0000313" key="3">
    <source>
        <dbReference type="EMBL" id="KAF7335154.1"/>
    </source>
</evidence>
<keyword evidence="1" id="KW-0472">Membrane</keyword>
<dbReference type="EMBL" id="JACAZH010000042">
    <property type="protein sequence ID" value="KAF7335154.1"/>
    <property type="molecule type" value="Genomic_DNA"/>
</dbReference>
<feature type="domain" description="DUF6534" evidence="2">
    <location>
        <begin position="167"/>
        <end position="258"/>
    </location>
</feature>
<dbReference type="InterPro" id="IPR045339">
    <property type="entry name" value="DUF6534"/>
</dbReference>
<feature type="transmembrane region" description="Helical" evidence="1">
    <location>
        <begin position="203"/>
        <end position="227"/>
    </location>
</feature>
<proteinExistence type="predicted"/>
<comment type="caution">
    <text evidence="3">The sequence shown here is derived from an EMBL/GenBank/DDBJ whole genome shotgun (WGS) entry which is preliminary data.</text>
</comment>
<evidence type="ECO:0000259" key="2">
    <source>
        <dbReference type="Pfam" id="PF20152"/>
    </source>
</evidence>
<feature type="transmembrane region" description="Helical" evidence="1">
    <location>
        <begin position="160"/>
        <end position="182"/>
    </location>
</feature>
<reference evidence="3" key="1">
    <citation type="submission" date="2020-05" db="EMBL/GenBank/DDBJ databases">
        <title>Mycena genomes resolve the evolution of fungal bioluminescence.</title>
        <authorList>
            <person name="Tsai I.J."/>
        </authorList>
    </citation>
    <scope>NUCLEOTIDE SEQUENCE</scope>
    <source>
        <strain evidence="3">160909Yilan</strain>
    </source>
</reference>
<keyword evidence="1" id="KW-1133">Transmembrane helix</keyword>
<evidence type="ECO:0000256" key="1">
    <source>
        <dbReference type="SAM" id="Phobius"/>
    </source>
</evidence>
<protein>
    <recommendedName>
        <fullName evidence="2">DUF6534 domain-containing protein</fullName>
    </recommendedName>
</protein>
<dbReference type="Proteomes" id="UP000623467">
    <property type="component" value="Unassembled WGS sequence"/>
</dbReference>
<dbReference type="Pfam" id="PF20152">
    <property type="entry name" value="DUF6534"/>
    <property type="match status" value="1"/>
</dbReference>
<dbReference type="AlphaFoldDB" id="A0A8H7CEY8"/>
<sequence length="342" mass="37405">MSTTLPRLDAITGALLIGTWASSLLYMAELLQAVYYFSNFKQDNWKLKSYVAVAFAIDTVSAVADYACVYLETITHAGDLVYLTKQNWAVPLWVISTNCVAILVQSFLAFRYWRFTNNTIIVCFLFVLILAAFGGGIYSALTIILFPAFKDRNKIRVSGIVYVVTQVSADLIIAGALVREFMRAKSSLFKGQQRRVDNMLNRLVLRTIQTGTATAMIAVLSLIVFLIDVESNIPVGILYTSGRVYILSMLTNLNIRESGRSQNSTISGGRQGAIVFAHSTAHNISSVQFCPTSASLEPESSNSGSVKSNALLTTLQSTASISATQAPEIEMVPTHTKQVPEV</sequence>
<dbReference type="PANTHER" id="PTHR40465:SF1">
    <property type="entry name" value="DUF6534 DOMAIN-CONTAINING PROTEIN"/>
    <property type="match status" value="1"/>
</dbReference>
<feature type="transmembrane region" description="Helical" evidence="1">
    <location>
        <begin position="49"/>
        <end position="72"/>
    </location>
</feature>
<feature type="transmembrane region" description="Helical" evidence="1">
    <location>
        <begin position="92"/>
        <end position="113"/>
    </location>
</feature>
<feature type="transmembrane region" description="Helical" evidence="1">
    <location>
        <begin position="120"/>
        <end position="148"/>
    </location>
</feature>